<reference evidence="2 3" key="1">
    <citation type="submission" date="2013-11" db="EMBL/GenBank/DDBJ databases">
        <title>Genome sequencing of Stegodyphus mimosarum.</title>
        <authorList>
            <person name="Bechsgaard J."/>
        </authorList>
    </citation>
    <scope>NUCLEOTIDE SEQUENCE [LARGE SCALE GENOMIC DNA]</scope>
</reference>
<evidence type="ECO:0000313" key="3">
    <source>
        <dbReference type="Proteomes" id="UP000054359"/>
    </source>
</evidence>
<proteinExistence type="predicted"/>
<protein>
    <submittedName>
        <fullName evidence="2">Uncharacterized protein</fullName>
    </submittedName>
</protein>
<name>A0A087U2E0_STEMI</name>
<accession>A0A087U2E0</accession>
<evidence type="ECO:0000313" key="2">
    <source>
        <dbReference type="EMBL" id="KFM71529.1"/>
    </source>
</evidence>
<organism evidence="2 3">
    <name type="scientific">Stegodyphus mimosarum</name>
    <name type="common">African social velvet spider</name>
    <dbReference type="NCBI Taxonomy" id="407821"/>
    <lineage>
        <taxon>Eukaryota</taxon>
        <taxon>Metazoa</taxon>
        <taxon>Ecdysozoa</taxon>
        <taxon>Arthropoda</taxon>
        <taxon>Chelicerata</taxon>
        <taxon>Arachnida</taxon>
        <taxon>Araneae</taxon>
        <taxon>Araneomorphae</taxon>
        <taxon>Entelegynae</taxon>
        <taxon>Eresoidea</taxon>
        <taxon>Eresidae</taxon>
        <taxon>Stegodyphus</taxon>
    </lineage>
</organism>
<gene>
    <name evidence="2" type="ORF">X975_15046</name>
</gene>
<feature type="non-terminal residue" evidence="2">
    <location>
        <position position="61"/>
    </location>
</feature>
<keyword evidence="1" id="KW-0732">Signal</keyword>
<evidence type="ECO:0000256" key="1">
    <source>
        <dbReference type="SAM" id="SignalP"/>
    </source>
</evidence>
<keyword evidence="3" id="KW-1185">Reference proteome</keyword>
<feature type="chain" id="PRO_5001830187" evidence="1">
    <location>
        <begin position="25"/>
        <end position="61"/>
    </location>
</feature>
<dbReference type="EMBL" id="KK117836">
    <property type="protein sequence ID" value="KFM71529.1"/>
    <property type="molecule type" value="Genomic_DNA"/>
</dbReference>
<dbReference type="Proteomes" id="UP000054359">
    <property type="component" value="Unassembled WGS sequence"/>
</dbReference>
<sequence>MAMLKKLITAVFLCLVAFIFMAEALPQRGDTGAGGAAQAGFGFSFGLGAGSDGGASGSAGY</sequence>
<feature type="signal peptide" evidence="1">
    <location>
        <begin position="1"/>
        <end position="24"/>
    </location>
</feature>
<dbReference type="AlphaFoldDB" id="A0A087U2E0"/>